<evidence type="ECO:0000256" key="7">
    <source>
        <dbReference type="ARBA" id="ARBA00022729"/>
    </source>
</evidence>
<dbReference type="GO" id="GO:0012505">
    <property type="term" value="C:endomembrane system"/>
    <property type="evidence" value="ECO:0007669"/>
    <property type="project" value="UniProtKB-SubCell"/>
</dbReference>
<feature type="disulfide bond" evidence="18">
    <location>
        <begin position="3002"/>
        <end position="3029"/>
    </location>
</feature>
<dbReference type="SUPFAM" id="SSF57196">
    <property type="entry name" value="EGF/Laminin"/>
    <property type="match status" value="3"/>
</dbReference>
<keyword evidence="9" id="KW-0084">Basement membrane</keyword>
<evidence type="ECO:0000256" key="17">
    <source>
        <dbReference type="PROSITE-ProRule" id="PRU00076"/>
    </source>
</evidence>
<gene>
    <name evidence="28" type="primary">Acey_s0070.g452</name>
    <name evidence="28" type="synonym">Acey-unc-52</name>
    <name evidence="28" type="ORF">Y032_0070g452</name>
</gene>
<feature type="domain" description="Ig-like" evidence="26">
    <location>
        <begin position="2068"/>
        <end position="2158"/>
    </location>
</feature>
<keyword evidence="10" id="KW-1133">Transmembrane helix</keyword>
<dbReference type="InterPro" id="IPR036179">
    <property type="entry name" value="Ig-like_dom_sf"/>
</dbReference>
<feature type="domain" description="Laminin IV type A" evidence="27">
    <location>
        <begin position="739"/>
        <end position="913"/>
    </location>
</feature>
<evidence type="ECO:0000256" key="14">
    <source>
        <dbReference type="ARBA" id="ARBA00023180"/>
    </source>
</evidence>
<dbReference type="InterPro" id="IPR002049">
    <property type="entry name" value="LE_dom"/>
</dbReference>
<keyword evidence="15 20" id="KW-0424">Laminin EGF-like domain</keyword>
<dbReference type="InterPro" id="IPR000742">
    <property type="entry name" value="EGF"/>
</dbReference>
<dbReference type="EMBL" id="JARK01001406">
    <property type="protein sequence ID" value="EYC07471.1"/>
    <property type="molecule type" value="Genomic_DNA"/>
</dbReference>
<feature type="domain" description="Ig-like" evidence="26">
    <location>
        <begin position="1317"/>
        <end position="1399"/>
    </location>
</feature>
<keyword evidence="7 22" id="KW-0732">Signal</keyword>
<sequence>MLGKQFRLLWWLAILATASAAKRKHRQTYQDIDEEGASDVQITVYPVEAQVREGRDVVFDCRARTADNSFYPPTRWTRVGGPLPPHAHDSSGRLTINPVSLSDSGQYVCTASHNGRTVEARATLHVQSYGPQELQSQLPSSGQCMADERACGNNECVKADYVCDGEPDCRDRSDEMNCPALRQCEPNEFKCHNQRCVQKMWLCDGDDDCGDNSDELNCGAQEAGEMCKKTEFQCRDQRQCVPSSFHCDGTNDCRDGSDEVGCVQPTVVEPPETNKQVAQGSTFQLTCKAVAVPEAYINWRLNWGPVCEPPRCIQTSEGGYGTLTVNNAQAIDQGAYTCEAINVKGRVLATPDCIVRIVNIPAPEPPRPPPQPQVRCDPRGAASQYADQSGACPCKPLVTGPTCTECRPGSFHLNEKSPQGCLKCFCFGVTDQCRSSTWYRTEDRLMFAGSSEGVMLSDIEERDIERDSRFDFSKPGFLTYPSQIRGPKYWRMPQRFLGDKVTSYGGRMEIQLEYSGSGSMSREPMVVLKGNQIVLVHHVRNQEQVLAPDRPNTITVETYETNFVQMNGAPATREDLMMVLADLDAFLIRASHVDQQYSSSLGHVSWQIAVDRPTPDGLALEVEQCSCPPGYIGTSCEDCAPGYERSGHGPYLGTCVPVQQRQPQCTGPGAVSPYAGHGGRCQCKTYAQGPNCDQCPPNSFYMAATNPQGCIPCFCSGVTQQCQSSSFRRQIVEINYPRGDRDQLILTTSDIRQPYHPPTPAYVSGRAIEFVNFQEANGQTLYWKLPAKFLGNKVTAYGGTLKYTFRFSGEGRTNQEPDVIIRGNDITLQYTHRQPIHAERENSIELKFFEDGWQRVDGQQGTREHLLMALADLDDILIKATYMEECSQSGLISVSMEFAEPQGRGQVAYEVEQCSCPPGYIGTSCEDCAPGYSRTGGGLYLGLCERCECHGHATQCDKEYGYCVDCQHNTEGDQCERCKPGFVGDARRGTPHDCQPAATRPPCHCNNHSPRGCDSFGRCLLCEHNTEGTHCERCKKGFYGDATKGTPYDCTPCPCPGAADCYLDAQGQVACRNCPAGLSGRLCDECAPGYTRSHKIAGRPCEPIGQVGDNERTYVPPPPPHEALRVRILEPKRQVVSEGAHVQWICQIVGPMRSYVRLEWTRVGYPSLPASANFTVYDDTTTLYLKDISEDDVGQYRCMATTINSIATDDATLTVSAYASGRPPQPVVDPPHLTVNEDEPASFRCWVPGIPDCQITWHKERVGGALPHGVYQTGNALKIPKAQLHDAGNYVCTAVNDYGIGQSPYARLDVVRPTQRPRVDPVEQTVNEGEPARFRCWVPGNQNVDLKWHREGHQPLPSSVQEHQGILHIPRAMQHEAGRYVCTATDPRDNRPQDSDPVTLNVRRPEPEPQLMRPQVDPPEQTVNEGDPAQFRCWVPGNPHAVLRWNKQDGQPLPEGTLERDGFLRINSAKMSDAGAYICSASDPRGGPPTDAPPARLNVRPPALAPQVDPPSQTVDEGQPSRIRCWVPGNPRAQLRWSKHGRQPLPGHAQERDGVLTIPQTRKSDEGHYVCTATDPQTGATAEAPPAHIGVRQPSRLAPQVDPIEQSIPEGSPFRIRCWVPGNPHVHLTWRRALGDINDDSEQNQGILTVNRAELTDAGEYICSAEDPRTGEEAEAPPATVHVTQPTKVPDVGDVEHGPEVSPPEQTVPEGDPASIRCWVEGQPQADLSWKRADGAPLPFGATDEDGVLAISSTLKSDEGDYVCTYHPPDGGRPKDSTPSRLNVKTPGGPPRPVATPPVLTVKHGEPARFHCDAHSPTPAQISWGHGDADTALPDGVTHAVDDIIIDAADESHEGEYVCSATNEYGTGVAEPVKLVVTDEEQPPTARVEPRVWNGKPGDRHQFKCIVTGIPTPKVQWSGPNNSPLPHDVTELDGNVLDFSNGRTELNGDYTCTATNPVGEASDYGSVNIGPSLTVKTTPAGPRLILTVGEPLHVKCEAFGEPEPEVEWLHDPGPERGDLPDDYKPVTISEQFIRHPAIGLGNAGAYTCKGSNSHATATKNIYIEVVEPSRVATVSILGGSSQWFQQGEPSQLICTATGSSLVDRLEWVKVDDQLPTDVEEHNEPGLLHFPNFKNSYAGEYECRGYRNNELIASSSVMVYSTTDDTEDAKVEIEPPRVRVVSQGESIVLKCSVEDPKTRVLWFHTVNHTDAQMVGSERFLHLPYVDVCDRGIYYCTDEHTNYDYAHSVNTLVVLQDSEFGAKNGENYEWALLRGGNIVRKLGTEATLHIKSADPTNDFGVYRCNVEDDNGVVIGSAYTAVSVGYSGSDHAQVVKFDEKSDASFTCPIYSVPGSKVEWSRVDGELPANAVPNGNKLEIKDFDDTAAGTYKCQVTFNDNVVEGFVDAQIFVPDTIIQVLLDVSSESVNVGDRAWFDCKVTGDPSAVIMWSKEGSEELPENSQVTGGRLLFNAVTEDNAGVYKCRAKTKAGPLETRTVLNIGSAKRKRKHTRDDLEPLPLVTSVGEEVYLSCAAPIQDATTAVWTRVDGDLPAESNTTRGVLRLPSVSRDDEGKYQCTVVKDGVDTVSTVELHVHDFVPVFRGQESLTLPPLSDDEMTNLDVILTINTTGESGVIFETARRPSVPNEDPMSNARPPSLEHRARIDDGVLVYEYDVGYGKESIVSANNIVPNEWNTVVLRNNETRASLQLNSGPVTEKLHDTLVWQEGSSNGPVILGAHIDPTSHERTQQGFKGVISSLTVSGEGVPLGKAVRPEHMQSFDSCAHHRCLHSSRCRNSNTLKGYECVCPKEYAGEYCQMRSSFCKGEDCNSGICVELEDTWQCVCPSNTTGIRCEIMAESVLDSLGFNRDTSFVTMPSPKDLDQMEISMTVKPGEVEKEHILLYVAEDYNPDSSKHLSVSIVDGAIAYSYSDGTGREEMRTSPIEMGMEYVVALSRNNSATSLHVNGEVFTVERKLQSFEPGTELFVGGLPPGLDVPFDVPASSFQGCINDIKIDGRRLDFNDTTALPSGDISKCSSIFFEQISTTASTTEPLPTVEVMTTEEIEYIYDIKKDGDAPEPFVPETTSGTREEPSTPSTTPVEITEMLPSEMPTATVVELSTDSPCPTNMEQIDGECKLSVCLNHMCGPNGDCVPFNSTSYECQCKLYYDGPRCDLFKPVERAAKFDGEAFIEISSDEFPHLTSEKEEVVEFKFKTKESDGVLFWQGQQPGASVVGEDYFSVGIANGYLHFSYELGGGAAHMTTEQKVDDDQEHFVRLRRNGRRGDLKLDAHPEQRGLSSGILAMLNADGNIFIEGNNNITK</sequence>
<dbReference type="CDD" id="cd00055">
    <property type="entry name" value="EGF_Lam"/>
    <property type="match status" value="6"/>
</dbReference>
<feature type="domain" description="Ig-like" evidence="26">
    <location>
        <begin position="1884"/>
        <end position="1968"/>
    </location>
</feature>
<dbReference type="Pfam" id="PF00052">
    <property type="entry name" value="Laminin_B"/>
    <property type="match status" value="2"/>
</dbReference>
<feature type="domain" description="Ig-like" evidence="26">
    <location>
        <begin position="2521"/>
        <end position="2589"/>
    </location>
</feature>
<dbReference type="Pfam" id="PF13927">
    <property type="entry name" value="Ig_3"/>
    <property type="match status" value="9"/>
</dbReference>
<dbReference type="SUPFAM" id="SSF49899">
    <property type="entry name" value="Concanavalin A-like lectins/glucanases"/>
    <property type="match status" value="3"/>
</dbReference>
<evidence type="ECO:0000256" key="16">
    <source>
        <dbReference type="ARBA" id="ARBA00023319"/>
    </source>
</evidence>
<evidence type="ECO:0000256" key="10">
    <source>
        <dbReference type="ARBA" id="ARBA00022989"/>
    </source>
</evidence>
<feature type="domain" description="Ig-like" evidence="26">
    <location>
        <begin position="1791"/>
        <end position="1876"/>
    </location>
</feature>
<dbReference type="SMART" id="SM00282">
    <property type="entry name" value="LamG"/>
    <property type="match status" value="3"/>
</dbReference>
<feature type="domain" description="Laminin G" evidence="23">
    <location>
        <begin position="3173"/>
        <end position="3314"/>
    </location>
</feature>
<feature type="domain" description="Ig-like" evidence="26">
    <location>
        <begin position="1699"/>
        <end position="1780"/>
    </location>
</feature>
<comment type="subcellular location">
    <subcellularLocation>
        <location evidence="3">Endomembrane system</location>
    </subcellularLocation>
    <subcellularLocation>
        <location evidence="1">Membrane</location>
        <topology evidence="1">Single-pass membrane protein</topology>
    </subcellularLocation>
    <subcellularLocation>
        <location evidence="2">Secreted</location>
        <location evidence="2">Extracellular space</location>
        <location evidence="2">Extracellular matrix</location>
        <location evidence="2">Basement membrane</location>
    </subcellularLocation>
</comment>
<dbReference type="PROSITE" id="PS50025">
    <property type="entry name" value="LAM_G_DOMAIN"/>
    <property type="match status" value="3"/>
</dbReference>
<feature type="domain" description="Ig-like" evidence="26">
    <location>
        <begin position="2409"/>
        <end position="2496"/>
    </location>
</feature>
<evidence type="ECO:0000259" key="23">
    <source>
        <dbReference type="PROSITE" id="PS50025"/>
    </source>
</evidence>
<dbReference type="PROSITE" id="PS50068">
    <property type="entry name" value="LDLRA_2"/>
    <property type="match status" value="3"/>
</dbReference>
<dbReference type="SUPFAM" id="SSF57424">
    <property type="entry name" value="LDL receptor-like module"/>
    <property type="match status" value="3"/>
</dbReference>
<feature type="disulfide bond" evidence="20">
    <location>
        <begin position="394"/>
        <end position="403"/>
    </location>
</feature>
<feature type="region of interest" description="Disordered" evidence="21">
    <location>
        <begin position="1502"/>
        <end position="1524"/>
    </location>
</feature>
<dbReference type="Gene3D" id="2.60.40.10">
    <property type="entry name" value="Immunoglobulins"/>
    <property type="match status" value="17"/>
</dbReference>
<dbReference type="SMART" id="SM00281">
    <property type="entry name" value="LamB"/>
    <property type="match status" value="2"/>
</dbReference>
<dbReference type="GO" id="GO:0016020">
    <property type="term" value="C:membrane"/>
    <property type="evidence" value="ECO:0007669"/>
    <property type="project" value="UniProtKB-SubCell"/>
</dbReference>
<feature type="domain" description="EGF-like" evidence="24">
    <location>
        <begin position="3130"/>
        <end position="3167"/>
    </location>
</feature>
<evidence type="ECO:0000256" key="5">
    <source>
        <dbReference type="ARBA" id="ARBA00022530"/>
    </source>
</evidence>
<dbReference type="InterPro" id="IPR003598">
    <property type="entry name" value="Ig_sub2"/>
</dbReference>
<dbReference type="Pfam" id="PF02210">
    <property type="entry name" value="Laminin_G_2"/>
    <property type="match status" value="3"/>
</dbReference>
<comment type="caution">
    <text evidence="28">The sequence shown here is derived from an EMBL/GenBank/DDBJ whole genome shotgun (WGS) entry which is preliminary data.</text>
</comment>
<dbReference type="FunFam" id="2.60.40.10:FF:000637">
    <property type="entry name" value="Basement membrane proteoglycan"/>
    <property type="match status" value="6"/>
</dbReference>
<feature type="region of interest" description="Disordered" evidence="21">
    <location>
        <begin position="1768"/>
        <end position="1796"/>
    </location>
</feature>
<keyword evidence="5" id="KW-0272">Extracellular matrix</keyword>
<evidence type="ECO:0000256" key="15">
    <source>
        <dbReference type="ARBA" id="ARBA00023292"/>
    </source>
</evidence>
<dbReference type="InterPro" id="IPR000034">
    <property type="entry name" value="Laminin_IV"/>
</dbReference>
<dbReference type="PRINTS" id="PR00261">
    <property type="entry name" value="LDLRECEPTOR"/>
</dbReference>
<evidence type="ECO:0000259" key="26">
    <source>
        <dbReference type="PROSITE" id="PS50835"/>
    </source>
</evidence>
<dbReference type="CDD" id="cd00110">
    <property type="entry name" value="LamG"/>
    <property type="match status" value="3"/>
</dbReference>
<evidence type="ECO:0000256" key="2">
    <source>
        <dbReference type="ARBA" id="ARBA00004302"/>
    </source>
</evidence>
<comment type="caution">
    <text evidence="17">Lacks conserved residue(s) required for the propagation of feature annotation.</text>
</comment>
<dbReference type="InterPro" id="IPR023415">
    <property type="entry name" value="LDLR_class-A_CS"/>
</dbReference>
<accession>A0A016TXH2</accession>
<feature type="domain" description="Laminin EGF-like" evidence="25">
    <location>
        <begin position="947"/>
        <end position="996"/>
    </location>
</feature>
<dbReference type="PROSITE" id="PS51115">
    <property type="entry name" value="LAMININ_IVA"/>
    <property type="match status" value="2"/>
</dbReference>
<organism evidence="28 29">
    <name type="scientific">Ancylostoma ceylanicum</name>
    <dbReference type="NCBI Taxonomy" id="53326"/>
    <lineage>
        <taxon>Eukaryota</taxon>
        <taxon>Metazoa</taxon>
        <taxon>Ecdysozoa</taxon>
        <taxon>Nematoda</taxon>
        <taxon>Chromadorea</taxon>
        <taxon>Rhabditida</taxon>
        <taxon>Rhabditina</taxon>
        <taxon>Rhabditomorpha</taxon>
        <taxon>Strongyloidea</taxon>
        <taxon>Ancylostomatidae</taxon>
        <taxon>Ancylostomatinae</taxon>
        <taxon>Ancylostoma</taxon>
    </lineage>
</organism>
<feature type="disulfide bond" evidence="19">
    <location>
        <begin position="191"/>
        <end position="209"/>
    </location>
</feature>
<reference evidence="29" key="1">
    <citation type="journal article" date="2015" name="Nat. Genet.">
        <title>The genome and transcriptome of the zoonotic hookworm Ancylostoma ceylanicum identify infection-specific gene families.</title>
        <authorList>
            <person name="Schwarz E.M."/>
            <person name="Hu Y."/>
            <person name="Antoshechkin I."/>
            <person name="Miller M.M."/>
            <person name="Sternberg P.W."/>
            <person name="Aroian R.V."/>
        </authorList>
    </citation>
    <scope>NUCLEOTIDE SEQUENCE</scope>
    <source>
        <strain evidence="29">HY135</strain>
    </source>
</reference>
<dbReference type="GO" id="GO:0043005">
    <property type="term" value="C:neuron projection"/>
    <property type="evidence" value="ECO:0007669"/>
    <property type="project" value="TreeGrafter"/>
</dbReference>
<dbReference type="Gene3D" id="2.170.300.10">
    <property type="entry name" value="Tie2 ligand-binding domain superfamily"/>
    <property type="match status" value="1"/>
</dbReference>
<feature type="region of interest" description="Disordered" evidence="21">
    <location>
        <begin position="1668"/>
        <end position="1713"/>
    </location>
</feature>
<evidence type="ECO:0000256" key="11">
    <source>
        <dbReference type="ARBA" id="ARBA00023136"/>
    </source>
</evidence>
<keyword evidence="16" id="KW-0393">Immunoglobulin domain</keyword>
<dbReference type="PROSITE" id="PS50027">
    <property type="entry name" value="EGF_LAM_2"/>
    <property type="match status" value="3"/>
</dbReference>
<dbReference type="GO" id="GO:0030154">
    <property type="term" value="P:cell differentiation"/>
    <property type="evidence" value="ECO:0007669"/>
    <property type="project" value="UniProtKB-ARBA"/>
</dbReference>
<feature type="domain" description="Laminin EGF-like" evidence="25">
    <location>
        <begin position="1003"/>
        <end position="1052"/>
    </location>
</feature>
<dbReference type="PANTHER" id="PTHR12231">
    <property type="entry name" value="CTX-RELATED TYPE I TRANSMEMBRANE PROTEIN"/>
    <property type="match status" value="1"/>
</dbReference>
<dbReference type="SMART" id="SM00180">
    <property type="entry name" value="EGF_Lam"/>
    <property type="match status" value="6"/>
</dbReference>
<feature type="disulfide bond" evidence="19">
    <location>
        <begin position="203"/>
        <end position="218"/>
    </location>
</feature>
<keyword evidence="4" id="KW-0964">Secreted</keyword>
<dbReference type="PROSITE" id="PS50835">
    <property type="entry name" value="IG_LIKE"/>
    <property type="match status" value="17"/>
</dbReference>
<evidence type="ECO:0000256" key="8">
    <source>
        <dbReference type="ARBA" id="ARBA00022737"/>
    </source>
</evidence>
<keyword evidence="11" id="KW-0472">Membrane</keyword>
<dbReference type="CDD" id="cd00112">
    <property type="entry name" value="LDLa"/>
    <property type="match status" value="2"/>
</dbReference>
<dbReference type="PROSITE" id="PS01209">
    <property type="entry name" value="LDLRA_1"/>
    <property type="match status" value="2"/>
</dbReference>
<feature type="compositionally biased region" description="Low complexity" evidence="21">
    <location>
        <begin position="3076"/>
        <end position="3093"/>
    </location>
</feature>
<feature type="disulfide bond" evidence="19">
    <location>
        <begin position="144"/>
        <end position="156"/>
    </location>
</feature>
<dbReference type="Pfam" id="PF00053">
    <property type="entry name" value="EGF_laminin"/>
    <property type="match status" value="4"/>
</dbReference>
<feature type="disulfide bond" evidence="19">
    <location>
        <begin position="247"/>
        <end position="262"/>
    </location>
</feature>
<dbReference type="InterPro" id="IPR013783">
    <property type="entry name" value="Ig-like_fold"/>
</dbReference>
<keyword evidence="29" id="KW-1185">Reference proteome</keyword>
<feature type="domain" description="Ig-like" evidence="26">
    <location>
        <begin position="2168"/>
        <end position="2248"/>
    </location>
</feature>
<dbReference type="Gene3D" id="2.60.120.200">
    <property type="match status" value="3"/>
</dbReference>
<feature type="region of interest" description="Disordered" evidence="21">
    <location>
        <begin position="1383"/>
        <end position="1423"/>
    </location>
</feature>
<dbReference type="PANTHER" id="PTHR12231:SF253">
    <property type="entry name" value="DPR-INTERACTING PROTEIN ETA, ISOFORM B-RELATED"/>
    <property type="match status" value="1"/>
</dbReference>
<feature type="signal peptide" evidence="22">
    <location>
        <begin position="1"/>
        <end position="20"/>
    </location>
</feature>
<feature type="disulfide bond" evidence="20">
    <location>
        <begin position="966"/>
        <end position="975"/>
    </location>
</feature>
<feature type="disulfide bond" evidence="19">
    <location>
        <begin position="163"/>
        <end position="178"/>
    </location>
</feature>
<proteinExistence type="predicted"/>
<feature type="domain" description="Ig-like" evidence="26">
    <location>
        <begin position="40"/>
        <end position="125"/>
    </location>
</feature>
<evidence type="ECO:0000256" key="9">
    <source>
        <dbReference type="ARBA" id="ARBA00022869"/>
    </source>
</evidence>
<keyword evidence="12 17" id="KW-1015">Disulfide bond</keyword>
<dbReference type="InterPro" id="IPR036055">
    <property type="entry name" value="LDL_receptor-like_sf"/>
</dbReference>
<feature type="domain" description="Laminin G" evidence="23">
    <location>
        <begin position="2592"/>
        <end position="2778"/>
    </location>
</feature>
<evidence type="ECO:0000313" key="29">
    <source>
        <dbReference type="Proteomes" id="UP000024635"/>
    </source>
</evidence>
<dbReference type="InterPro" id="IPR001791">
    <property type="entry name" value="Laminin_G"/>
</dbReference>
<feature type="chain" id="PRO_5001488093" description="Basement membrane proteoglycan" evidence="22">
    <location>
        <begin position="21"/>
        <end position="3314"/>
    </location>
</feature>
<evidence type="ECO:0000313" key="28">
    <source>
        <dbReference type="EMBL" id="EYC07471.1"/>
    </source>
</evidence>
<feature type="disulfide bond" evidence="19">
    <location>
        <begin position="151"/>
        <end position="169"/>
    </location>
</feature>
<dbReference type="PROSITE" id="PS50026">
    <property type="entry name" value="EGF_3"/>
    <property type="match status" value="2"/>
</dbReference>
<dbReference type="CDD" id="cd00054">
    <property type="entry name" value="EGF_CA"/>
    <property type="match status" value="1"/>
</dbReference>
<keyword evidence="14" id="KW-0325">Glycoprotein</keyword>
<dbReference type="FunFam" id="4.10.400.10:FF:000062">
    <property type="entry name" value="Terribly reduced optic lobes, isoform AI"/>
    <property type="match status" value="1"/>
</dbReference>
<evidence type="ECO:0000256" key="4">
    <source>
        <dbReference type="ARBA" id="ARBA00022525"/>
    </source>
</evidence>
<dbReference type="SMART" id="SM00192">
    <property type="entry name" value="LDLa"/>
    <property type="match status" value="3"/>
</dbReference>
<feature type="disulfide bond" evidence="20">
    <location>
        <begin position="1022"/>
        <end position="1031"/>
    </location>
</feature>
<dbReference type="FunFam" id="2.10.25.10:FF:000552">
    <property type="entry name" value="Basement membrane proteoglycan"/>
    <property type="match status" value="1"/>
</dbReference>
<feature type="region of interest" description="Disordered" evidence="21">
    <location>
        <begin position="3068"/>
        <end position="3093"/>
    </location>
</feature>
<dbReference type="GO" id="GO:0005604">
    <property type="term" value="C:basement membrane"/>
    <property type="evidence" value="ECO:0007669"/>
    <property type="project" value="UniProtKB-SubCell"/>
</dbReference>
<feature type="disulfide bond" evidence="17">
    <location>
        <begin position="2783"/>
        <end position="2800"/>
    </location>
</feature>
<feature type="domain" description="Ig-like" evidence="26">
    <location>
        <begin position="1599"/>
        <end position="1682"/>
    </location>
</feature>
<keyword evidence="13" id="KW-0675">Receptor</keyword>
<dbReference type="InterPro" id="IPR013320">
    <property type="entry name" value="ConA-like_dom_sf"/>
</dbReference>
<evidence type="ECO:0008006" key="30">
    <source>
        <dbReference type="Google" id="ProtNLM"/>
    </source>
</evidence>
<feature type="disulfide bond" evidence="17">
    <location>
        <begin position="2802"/>
        <end position="2811"/>
    </location>
</feature>
<feature type="domain" description="Ig-like" evidence="26">
    <location>
        <begin position="265"/>
        <end position="349"/>
    </location>
</feature>
<dbReference type="PROSITE" id="PS00022">
    <property type="entry name" value="EGF_1"/>
    <property type="match status" value="4"/>
</dbReference>
<feature type="domain" description="Ig-like" evidence="26">
    <location>
        <begin position="1120"/>
        <end position="1214"/>
    </location>
</feature>
<evidence type="ECO:0000259" key="24">
    <source>
        <dbReference type="PROSITE" id="PS50026"/>
    </source>
</evidence>
<dbReference type="InterPro" id="IPR013098">
    <property type="entry name" value="Ig_I-set"/>
</dbReference>
<feature type="domain" description="Laminin IV type A" evidence="27">
    <location>
        <begin position="449"/>
        <end position="624"/>
    </location>
</feature>
<feature type="disulfide bond" evidence="17">
    <location>
        <begin position="3157"/>
        <end position="3166"/>
    </location>
</feature>
<dbReference type="Pfam" id="PF00057">
    <property type="entry name" value="Ldl_recept_a"/>
    <property type="match status" value="3"/>
</dbReference>
<evidence type="ECO:0000256" key="18">
    <source>
        <dbReference type="PROSITE-ProRule" id="PRU00122"/>
    </source>
</evidence>
<evidence type="ECO:0000256" key="20">
    <source>
        <dbReference type="PROSITE-ProRule" id="PRU00460"/>
    </source>
</evidence>
<dbReference type="InterPro" id="IPR051170">
    <property type="entry name" value="Neural/epithelial_adhesion"/>
</dbReference>
<dbReference type="FunFam" id="2.10.25.10:FF:000106">
    <property type="entry name" value="Heparan sulfate proteoglycan 2"/>
    <property type="match status" value="1"/>
</dbReference>
<feature type="domain" description="Laminin G" evidence="23">
    <location>
        <begin position="2857"/>
        <end position="3029"/>
    </location>
</feature>
<evidence type="ECO:0000256" key="22">
    <source>
        <dbReference type="SAM" id="SignalP"/>
    </source>
</evidence>
<dbReference type="STRING" id="53326.A0A016TXH2"/>
<evidence type="ECO:0000256" key="12">
    <source>
        <dbReference type="ARBA" id="ARBA00023157"/>
    </source>
</evidence>
<evidence type="ECO:0000256" key="3">
    <source>
        <dbReference type="ARBA" id="ARBA00004308"/>
    </source>
</evidence>
<keyword evidence="8" id="KW-0677">Repeat</keyword>
<keyword evidence="17" id="KW-0245">EGF-like domain</keyword>
<dbReference type="SMART" id="SM00181">
    <property type="entry name" value="EGF"/>
    <property type="match status" value="6"/>
</dbReference>
<dbReference type="OrthoDB" id="10055367at2759"/>
<evidence type="ECO:0000256" key="6">
    <source>
        <dbReference type="ARBA" id="ARBA00022692"/>
    </source>
</evidence>
<dbReference type="Proteomes" id="UP000024635">
    <property type="component" value="Unassembled WGS sequence"/>
</dbReference>
<dbReference type="Gene3D" id="4.10.400.10">
    <property type="entry name" value="Low-density Lipoprotein Receptor"/>
    <property type="match status" value="3"/>
</dbReference>
<dbReference type="SMART" id="SM00408">
    <property type="entry name" value="IGc2"/>
    <property type="match status" value="18"/>
</dbReference>
<evidence type="ECO:0000256" key="21">
    <source>
        <dbReference type="SAM" id="MobiDB-lite"/>
    </source>
</evidence>
<dbReference type="PROSITE" id="PS01248">
    <property type="entry name" value="EGF_LAM_1"/>
    <property type="match status" value="3"/>
</dbReference>
<protein>
    <recommendedName>
        <fullName evidence="30">Basement membrane proteoglycan</fullName>
    </recommendedName>
</protein>
<feature type="domain" description="Ig-like" evidence="26">
    <location>
        <begin position="2336"/>
        <end position="2399"/>
    </location>
</feature>
<name>A0A016TXH2_9BILA</name>
<evidence type="ECO:0000256" key="1">
    <source>
        <dbReference type="ARBA" id="ARBA00004167"/>
    </source>
</evidence>
<feature type="disulfide bond" evidence="19">
    <location>
        <begin position="184"/>
        <end position="196"/>
    </location>
</feature>
<dbReference type="Pfam" id="PF24973">
    <property type="entry name" value="EGF_LMN_ATRN"/>
    <property type="match status" value="2"/>
</dbReference>
<evidence type="ECO:0000259" key="27">
    <source>
        <dbReference type="PROSITE" id="PS51115"/>
    </source>
</evidence>
<dbReference type="InterPro" id="IPR007110">
    <property type="entry name" value="Ig-like_dom"/>
</dbReference>
<keyword evidence="6" id="KW-0812">Transmembrane</keyword>
<dbReference type="InterPro" id="IPR003599">
    <property type="entry name" value="Ig_sub"/>
</dbReference>
<dbReference type="FunFam" id="4.10.400.10:FF:000045">
    <property type="entry name" value="Low-density lipoprotein receptor-related protein 2"/>
    <property type="match status" value="1"/>
</dbReference>
<feature type="domain" description="Ig-like" evidence="26">
    <location>
        <begin position="1409"/>
        <end position="1498"/>
    </location>
</feature>
<evidence type="ECO:0000256" key="19">
    <source>
        <dbReference type="PROSITE-ProRule" id="PRU00124"/>
    </source>
</evidence>
<feature type="domain" description="EGF-like" evidence="24">
    <location>
        <begin position="2774"/>
        <end position="2812"/>
    </location>
</feature>
<dbReference type="SUPFAM" id="SSF48726">
    <property type="entry name" value="Immunoglobulin"/>
    <property type="match status" value="17"/>
</dbReference>
<feature type="domain" description="Ig-like" evidence="26">
    <location>
        <begin position="1971"/>
        <end position="2064"/>
    </location>
</feature>
<feature type="domain" description="Laminin EGF-like" evidence="25">
    <location>
        <begin position="375"/>
        <end position="423"/>
    </location>
</feature>
<evidence type="ECO:0000259" key="25">
    <source>
        <dbReference type="PROSITE" id="PS50027"/>
    </source>
</evidence>
<dbReference type="InterPro" id="IPR002172">
    <property type="entry name" value="LDrepeatLR_classA_rpt"/>
</dbReference>
<dbReference type="SMART" id="SM00409">
    <property type="entry name" value="IG"/>
    <property type="match status" value="17"/>
</dbReference>
<dbReference type="InterPro" id="IPR056863">
    <property type="entry name" value="LMN_ATRN_NET-like_EGF"/>
</dbReference>
<dbReference type="FunFam" id="2.60.40.10:FF:001694">
    <property type="entry name" value="Basement membrane proteoglycan"/>
    <property type="match status" value="1"/>
</dbReference>
<dbReference type="Pfam" id="PF13895">
    <property type="entry name" value="Ig_2"/>
    <property type="match status" value="2"/>
</dbReference>
<dbReference type="Gene3D" id="2.10.25.10">
    <property type="entry name" value="Laminin"/>
    <property type="match status" value="5"/>
</dbReference>
<feature type="domain" description="Ig-like" evidence="26">
    <location>
        <begin position="1224"/>
        <end position="1309"/>
    </location>
</feature>
<evidence type="ECO:0000256" key="13">
    <source>
        <dbReference type="ARBA" id="ARBA00023170"/>
    </source>
</evidence>
<dbReference type="Pfam" id="PF07679">
    <property type="entry name" value="I-set"/>
    <property type="match status" value="3"/>
</dbReference>
<feature type="domain" description="Ig-like" evidence="26">
    <location>
        <begin position="1502"/>
        <end position="1587"/>
    </location>
</feature>